<dbReference type="Proteomes" id="UP000245946">
    <property type="component" value="Unassembled WGS sequence"/>
</dbReference>
<dbReference type="OrthoDB" id="61116at2759"/>
<organism evidence="1 2">
    <name type="scientific">Tilletiopsis washingtonensis</name>
    <dbReference type="NCBI Taxonomy" id="58919"/>
    <lineage>
        <taxon>Eukaryota</taxon>
        <taxon>Fungi</taxon>
        <taxon>Dikarya</taxon>
        <taxon>Basidiomycota</taxon>
        <taxon>Ustilaginomycotina</taxon>
        <taxon>Exobasidiomycetes</taxon>
        <taxon>Entylomatales</taxon>
        <taxon>Entylomatales incertae sedis</taxon>
        <taxon>Tilletiopsis</taxon>
    </lineage>
</organism>
<dbReference type="AlphaFoldDB" id="A0A316ZBP5"/>
<evidence type="ECO:0000313" key="1">
    <source>
        <dbReference type="EMBL" id="PWN99120.1"/>
    </source>
</evidence>
<name>A0A316ZBP5_9BASI</name>
<dbReference type="Pfam" id="PF05063">
    <property type="entry name" value="MT-A70"/>
    <property type="match status" value="1"/>
</dbReference>
<evidence type="ECO:0008006" key="3">
    <source>
        <dbReference type="Google" id="ProtNLM"/>
    </source>
</evidence>
<protein>
    <recommendedName>
        <fullName evidence="3">MT-A70-domain-containing protein</fullName>
    </recommendedName>
</protein>
<evidence type="ECO:0000313" key="2">
    <source>
        <dbReference type="Proteomes" id="UP000245946"/>
    </source>
</evidence>
<sequence length="258" mass="28149">MPPSLLLLDPPYPNRSATRLNDQRLRRCQQAKPDGRTRPEAYAPTADLFDLWALKTPITALLALAEPDEAPLVACWVTNDPKAQHFLLHKLFPACDLAYIGEIAWLKVVAPCSVAATCDHDPQPAATQLLVSPEALGRKPYELLFLARHVAPGSQTQAEQVAPAFVASVPLGHSRKPYMLDVLRPLLPPLHRRSPRVIEFFARNLCATREDSAATASTASESASLADDGYWLSLGNEACKFNVLGEGLARDASKECHG</sequence>
<accession>A0A316ZBP5</accession>
<dbReference type="EMBL" id="KZ819289">
    <property type="protein sequence ID" value="PWN99120.1"/>
    <property type="molecule type" value="Genomic_DNA"/>
</dbReference>
<dbReference type="InterPro" id="IPR007757">
    <property type="entry name" value="MT-A70-like"/>
</dbReference>
<proteinExistence type="predicted"/>
<keyword evidence="2" id="KW-1185">Reference proteome</keyword>
<dbReference type="RefSeq" id="XP_025599399.1">
    <property type="nucleotide sequence ID" value="XM_025739645.1"/>
</dbReference>
<reference evidence="1 2" key="1">
    <citation type="journal article" date="2018" name="Mol. Biol. Evol.">
        <title>Broad Genomic Sampling Reveals a Smut Pathogenic Ancestry of the Fungal Clade Ustilaginomycotina.</title>
        <authorList>
            <person name="Kijpornyongpan T."/>
            <person name="Mondo S.J."/>
            <person name="Barry K."/>
            <person name="Sandor L."/>
            <person name="Lee J."/>
            <person name="Lipzen A."/>
            <person name="Pangilinan J."/>
            <person name="LaButti K."/>
            <person name="Hainaut M."/>
            <person name="Henrissat B."/>
            <person name="Grigoriev I.V."/>
            <person name="Spatafora J.W."/>
            <person name="Aime M.C."/>
        </authorList>
    </citation>
    <scope>NUCLEOTIDE SEQUENCE [LARGE SCALE GENOMIC DNA]</scope>
    <source>
        <strain evidence="1 2">MCA 4186</strain>
    </source>
</reference>
<gene>
    <name evidence="1" type="ORF">FA09DRAFT_242491</name>
</gene>
<dbReference type="GeneID" id="37267191"/>